<name>F0XLP7_GROCL</name>
<dbReference type="InterPro" id="IPR001128">
    <property type="entry name" value="Cyt_P450"/>
</dbReference>
<evidence type="ECO:0000256" key="8">
    <source>
        <dbReference type="SAM" id="Phobius"/>
    </source>
</evidence>
<sequence length="605" mass="67238">MVSPTLYVVATTAVLYTAYSIASGLRANVQKARSIGLPYFVVPCLPFNMLWQATCHIWVPLIKLLPARLWQDWLFILQPDWGYRFQQEPFERLGDSFVVASPGGIVLFTQDPGAIHEIATRREHFPKATKFYQVLELFGRNLLSTEGAVWRLHRKVTSTSFNERNAAYTFGEAVHQTQSLLAKWGSEDGTIMTIEGDTMKLALHIIGYVGFGLRFVWPGERLPAEADLRLNKYGSLEPPAGHSMTFAVSVERVLHRIILLLMLPGWLLRALPFLATHEAYEAGDNYRRYMREFLTEKAAAVRAGDRGEGGMDIMGQLVRTQQEDRSGEGRLTDEEIIGNAFVMLVAGHETTANTLHFTLLELAANPAAQRALQADIDRLLGRDSDPATWDYEANIGAMQTSVLGAAMNETLRLMPPVVNIPKWVPPAMGGHQMLTLAGEPRALPAGMTVILSVITVQRHPRYWPAAGADEKPDVDDFVPGRWFRDGGEDEDQDIEEHEGSFVPFSDGARSCLGRRIAQVEILAALAVLFQRHSLELAVDDWADDAAVAAMDPSARCALYARAQARERETLRGARTLLTLKLHGAAAVPVRLVPRGEERFVHLVDL</sequence>
<keyword evidence="5 6" id="KW-0408">Iron</keyword>
<evidence type="ECO:0000313" key="10">
    <source>
        <dbReference type="Proteomes" id="UP000007796"/>
    </source>
</evidence>
<evidence type="ECO:0000256" key="1">
    <source>
        <dbReference type="ARBA" id="ARBA00001971"/>
    </source>
</evidence>
<dbReference type="PANTHER" id="PTHR24305">
    <property type="entry name" value="CYTOCHROME P450"/>
    <property type="match status" value="1"/>
</dbReference>
<evidence type="ECO:0000256" key="6">
    <source>
        <dbReference type="PIRSR" id="PIRSR602401-1"/>
    </source>
</evidence>
<evidence type="ECO:0000256" key="3">
    <source>
        <dbReference type="ARBA" id="ARBA00022617"/>
    </source>
</evidence>
<dbReference type="InParanoid" id="F0XLP7"/>
<protein>
    <submittedName>
        <fullName evidence="9">Cytochrome p450 monooxygenase</fullName>
    </submittedName>
</protein>
<comment type="similarity">
    <text evidence="2 7">Belongs to the cytochrome P450 family.</text>
</comment>
<dbReference type="GO" id="GO:0016705">
    <property type="term" value="F:oxidoreductase activity, acting on paired donors, with incorporation or reduction of molecular oxygen"/>
    <property type="evidence" value="ECO:0007669"/>
    <property type="project" value="InterPro"/>
</dbReference>
<dbReference type="PRINTS" id="PR00463">
    <property type="entry name" value="EP450I"/>
</dbReference>
<comment type="cofactor">
    <cofactor evidence="1 6">
        <name>heme</name>
        <dbReference type="ChEBI" id="CHEBI:30413"/>
    </cofactor>
</comment>
<feature type="binding site" description="axial binding residue" evidence="6">
    <location>
        <position position="511"/>
    </location>
    <ligand>
        <name>heme</name>
        <dbReference type="ChEBI" id="CHEBI:30413"/>
    </ligand>
    <ligandPart>
        <name>Fe</name>
        <dbReference type="ChEBI" id="CHEBI:18248"/>
    </ligandPart>
</feature>
<gene>
    <name evidence="9" type="ORF">CMQ_6115</name>
</gene>
<dbReference type="Proteomes" id="UP000007796">
    <property type="component" value="Unassembled WGS sequence"/>
</dbReference>
<reference evidence="9 10" key="1">
    <citation type="journal article" date="2011" name="Proc. Natl. Acad. Sci. U.S.A.">
        <title>Genome and transcriptome analyses of the mountain pine beetle-fungal symbiont Grosmannia clavigera, a lodgepole pine pathogen.</title>
        <authorList>
            <person name="DiGuistini S."/>
            <person name="Wang Y."/>
            <person name="Liao N.Y."/>
            <person name="Taylor G."/>
            <person name="Tanguay P."/>
            <person name="Feau N."/>
            <person name="Henrissat B."/>
            <person name="Chan S.K."/>
            <person name="Hesse-Orce U."/>
            <person name="Alamouti S.M."/>
            <person name="Tsui C.K.M."/>
            <person name="Docking R.T."/>
            <person name="Levasseur A."/>
            <person name="Haridas S."/>
            <person name="Robertson G."/>
            <person name="Birol I."/>
            <person name="Holt R.A."/>
            <person name="Marra M.A."/>
            <person name="Hamelin R.C."/>
            <person name="Hirst M."/>
            <person name="Jones S.J.M."/>
            <person name="Bohlmann J."/>
            <person name="Breuil C."/>
        </authorList>
    </citation>
    <scope>NUCLEOTIDE SEQUENCE [LARGE SCALE GENOMIC DNA]</scope>
    <source>
        <strain evidence="10">kw1407 / UAMH 11150</strain>
    </source>
</reference>
<accession>F0XLP7</accession>
<dbReference type="PROSITE" id="PS00086">
    <property type="entry name" value="CYTOCHROME_P450"/>
    <property type="match status" value="1"/>
</dbReference>
<dbReference type="SUPFAM" id="SSF48264">
    <property type="entry name" value="Cytochrome P450"/>
    <property type="match status" value="1"/>
</dbReference>
<dbReference type="GO" id="GO:0020037">
    <property type="term" value="F:heme binding"/>
    <property type="evidence" value="ECO:0007669"/>
    <property type="project" value="InterPro"/>
</dbReference>
<dbReference type="GO" id="GO:0005506">
    <property type="term" value="F:iron ion binding"/>
    <property type="evidence" value="ECO:0007669"/>
    <property type="project" value="InterPro"/>
</dbReference>
<keyword evidence="7 9" id="KW-0503">Monooxygenase</keyword>
<evidence type="ECO:0000256" key="7">
    <source>
        <dbReference type="RuleBase" id="RU000461"/>
    </source>
</evidence>
<feature type="transmembrane region" description="Helical" evidence="8">
    <location>
        <begin position="37"/>
        <end position="59"/>
    </location>
</feature>
<dbReference type="InterPro" id="IPR017972">
    <property type="entry name" value="Cyt_P450_CS"/>
</dbReference>
<dbReference type="PRINTS" id="PR00385">
    <property type="entry name" value="P450"/>
</dbReference>
<dbReference type="GO" id="GO:0004497">
    <property type="term" value="F:monooxygenase activity"/>
    <property type="evidence" value="ECO:0007669"/>
    <property type="project" value="UniProtKB-KW"/>
</dbReference>
<dbReference type="eggNOG" id="KOG0157">
    <property type="taxonomic scope" value="Eukaryota"/>
</dbReference>
<dbReference type="CDD" id="cd11070">
    <property type="entry name" value="CYP56-like"/>
    <property type="match status" value="1"/>
</dbReference>
<keyword evidence="8" id="KW-1133">Transmembrane helix</keyword>
<dbReference type="InterPro" id="IPR036396">
    <property type="entry name" value="Cyt_P450_sf"/>
</dbReference>
<keyword evidence="10" id="KW-1185">Reference proteome</keyword>
<keyword evidence="4 6" id="KW-0479">Metal-binding</keyword>
<evidence type="ECO:0000313" key="9">
    <source>
        <dbReference type="EMBL" id="EFX01173.1"/>
    </source>
</evidence>
<dbReference type="InterPro" id="IPR050121">
    <property type="entry name" value="Cytochrome_P450_monoxygenase"/>
</dbReference>
<dbReference type="RefSeq" id="XP_014170655.1">
    <property type="nucleotide sequence ID" value="XM_014315180.1"/>
</dbReference>
<keyword evidence="3 6" id="KW-0349">Heme</keyword>
<dbReference type="Pfam" id="PF00067">
    <property type="entry name" value="p450"/>
    <property type="match status" value="1"/>
</dbReference>
<proteinExistence type="inferred from homology"/>
<keyword evidence="7" id="KW-0560">Oxidoreductase</keyword>
<organism evidence="10">
    <name type="scientific">Grosmannia clavigera (strain kw1407 / UAMH 11150)</name>
    <name type="common">Blue stain fungus</name>
    <name type="synonym">Graphiocladiella clavigera</name>
    <dbReference type="NCBI Taxonomy" id="655863"/>
    <lineage>
        <taxon>Eukaryota</taxon>
        <taxon>Fungi</taxon>
        <taxon>Dikarya</taxon>
        <taxon>Ascomycota</taxon>
        <taxon>Pezizomycotina</taxon>
        <taxon>Sordariomycetes</taxon>
        <taxon>Sordariomycetidae</taxon>
        <taxon>Ophiostomatales</taxon>
        <taxon>Ophiostomataceae</taxon>
        <taxon>Leptographium</taxon>
    </lineage>
</organism>
<dbReference type="PANTHER" id="PTHR24305:SF166">
    <property type="entry name" value="CYTOCHROME P450 12A4, MITOCHONDRIAL-RELATED"/>
    <property type="match status" value="1"/>
</dbReference>
<dbReference type="AlphaFoldDB" id="F0XLP7"/>
<dbReference type="Gene3D" id="1.10.630.10">
    <property type="entry name" value="Cytochrome P450"/>
    <property type="match status" value="1"/>
</dbReference>
<dbReference type="InterPro" id="IPR002401">
    <property type="entry name" value="Cyt_P450_E_grp-I"/>
</dbReference>
<dbReference type="GeneID" id="25979513"/>
<dbReference type="EMBL" id="GL629794">
    <property type="protein sequence ID" value="EFX01173.1"/>
    <property type="molecule type" value="Genomic_DNA"/>
</dbReference>
<dbReference type="OrthoDB" id="1470350at2759"/>
<feature type="transmembrane region" description="Helical" evidence="8">
    <location>
        <begin position="6"/>
        <end position="25"/>
    </location>
</feature>
<evidence type="ECO:0000256" key="5">
    <source>
        <dbReference type="ARBA" id="ARBA00023004"/>
    </source>
</evidence>
<evidence type="ECO:0000256" key="4">
    <source>
        <dbReference type="ARBA" id="ARBA00022723"/>
    </source>
</evidence>
<keyword evidence="8" id="KW-0812">Transmembrane</keyword>
<dbReference type="STRING" id="655863.F0XLP7"/>
<evidence type="ECO:0000256" key="2">
    <source>
        <dbReference type="ARBA" id="ARBA00010617"/>
    </source>
</evidence>
<dbReference type="HOGENOM" id="CLU_001570_25_2_1"/>
<keyword evidence="8" id="KW-0472">Membrane</keyword>